<dbReference type="EMBL" id="MU006787">
    <property type="protein sequence ID" value="KAF2639313.1"/>
    <property type="molecule type" value="Genomic_DNA"/>
</dbReference>
<keyword evidence="4" id="KW-0234">DNA repair</keyword>
<gene>
    <name evidence="6" type="ORF">P280DRAFT_499539</name>
</gene>
<sequence length="133" mass="14799">MASTEDDLEREERLKSSLWYTIGQFVDEQSIDESFNATPQFIGALTELVYTQIANASRDLEVFSKHAGRKVVNTDDVMLLTRRNEALEMLLKQQLDAMRAAEGRDEQQQVPGAKKRGRPSGAGAVKGKGKGKQ</sequence>
<dbReference type="OrthoDB" id="1872155at2759"/>
<evidence type="ECO:0000313" key="7">
    <source>
        <dbReference type="Proteomes" id="UP000799753"/>
    </source>
</evidence>
<dbReference type="PANTHER" id="PTHR22980">
    <property type="entry name" value="CORTISTATIN"/>
    <property type="match status" value="1"/>
</dbReference>
<reference evidence="6" key="1">
    <citation type="journal article" date="2020" name="Stud. Mycol.">
        <title>101 Dothideomycetes genomes: a test case for predicting lifestyles and emergence of pathogens.</title>
        <authorList>
            <person name="Haridas S."/>
            <person name="Albert R."/>
            <person name="Binder M."/>
            <person name="Bloem J."/>
            <person name="Labutti K."/>
            <person name="Salamov A."/>
            <person name="Andreopoulos B."/>
            <person name="Baker S."/>
            <person name="Barry K."/>
            <person name="Bills G."/>
            <person name="Bluhm B."/>
            <person name="Cannon C."/>
            <person name="Castanera R."/>
            <person name="Culley D."/>
            <person name="Daum C."/>
            <person name="Ezra D."/>
            <person name="Gonzalez J."/>
            <person name="Henrissat B."/>
            <person name="Kuo A."/>
            <person name="Liang C."/>
            <person name="Lipzen A."/>
            <person name="Lutzoni F."/>
            <person name="Magnuson J."/>
            <person name="Mondo S."/>
            <person name="Nolan M."/>
            <person name="Ohm R."/>
            <person name="Pangilinan J."/>
            <person name="Park H.-J."/>
            <person name="Ramirez L."/>
            <person name="Alfaro M."/>
            <person name="Sun H."/>
            <person name="Tritt A."/>
            <person name="Yoshinaga Y."/>
            <person name="Zwiers L.-H."/>
            <person name="Turgeon B."/>
            <person name="Goodwin S."/>
            <person name="Spatafora J."/>
            <person name="Crous P."/>
            <person name="Grigoriev I."/>
        </authorList>
    </citation>
    <scope>NUCLEOTIDE SEQUENCE</scope>
    <source>
        <strain evidence="6">CBS 473.64</strain>
    </source>
</reference>
<keyword evidence="7" id="KW-1185">Reference proteome</keyword>
<accession>A0A6A6RY06</accession>
<dbReference type="InterPro" id="IPR029003">
    <property type="entry name" value="CENP-S/Mhf1"/>
</dbReference>
<dbReference type="PANTHER" id="PTHR22980:SF0">
    <property type="entry name" value="CENTROMERE PROTEIN S"/>
    <property type="match status" value="1"/>
</dbReference>
<evidence type="ECO:0000256" key="4">
    <source>
        <dbReference type="ARBA" id="ARBA00023204"/>
    </source>
</evidence>
<keyword evidence="2" id="KW-0227">DNA damage</keyword>
<evidence type="ECO:0008006" key="8">
    <source>
        <dbReference type="Google" id="ProtNLM"/>
    </source>
</evidence>
<dbReference type="Pfam" id="PF15630">
    <property type="entry name" value="CENP-S"/>
    <property type="match status" value="1"/>
</dbReference>
<proteinExistence type="inferred from homology"/>
<dbReference type="InterPro" id="IPR009072">
    <property type="entry name" value="Histone-fold"/>
</dbReference>
<organism evidence="6 7">
    <name type="scientific">Massarina eburnea CBS 473.64</name>
    <dbReference type="NCBI Taxonomy" id="1395130"/>
    <lineage>
        <taxon>Eukaryota</taxon>
        <taxon>Fungi</taxon>
        <taxon>Dikarya</taxon>
        <taxon>Ascomycota</taxon>
        <taxon>Pezizomycotina</taxon>
        <taxon>Dothideomycetes</taxon>
        <taxon>Pleosporomycetidae</taxon>
        <taxon>Pleosporales</taxon>
        <taxon>Massarineae</taxon>
        <taxon>Massarinaceae</taxon>
        <taxon>Massarina</taxon>
    </lineage>
</organism>
<protein>
    <recommendedName>
        <fullName evidence="8">Apoptosis-inducing TAF9-like domain 1 family protein</fullName>
    </recommendedName>
</protein>
<name>A0A6A6RY06_9PLEO</name>
<dbReference type="GO" id="GO:0006281">
    <property type="term" value="P:DNA repair"/>
    <property type="evidence" value="ECO:0007669"/>
    <property type="project" value="UniProtKB-KW"/>
</dbReference>
<dbReference type="Proteomes" id="UP000799753">
    <property type="component" value="Unassembled WGS sequence"/>
</dbReference>
<dbReference type="AlphaFoldDB" id="A0A6A6RY06"/>
<comment type="similarity">
    <text evidence="1">Belongs to the TAF9 family. CENP-S/MHF1 subfamily.</text>
</comment>
<dbReference type="GO" id="GO:0031297">
    <property type="term" value="P:replication fork processing"/>
    <property type="evidence" value="ECO:0007669"/>
    <property type="project" value="TreeGrafter"/>
</dbReference>
<dbReference type="GO" id="GO:0003682">
    <property type="term" value="F:chromatin binding"/>
    <property type="evidence" value="ECO:0007669"/>
    <property type="project" value="TreeGrafter"/>
</dbReference>
<dbReference type="SUPFAM" id="SSF47113">
    <property type="entry name" value="Histone-fold"/>
    <property type="match status" value="1"/>
</dbReference>
<dbReference type="GO" id="GO:0046982">
    <property type="term" value="F:protein heterodimerization activity"/>
    <property type="evidence" value="ECO:0007669"/>
    <property type="project" value="InterPro"/>
</dbReference>
<feature type="region of interest" description="Disordered" evidence="5">
    <location>
        <begin position="99"/>
        <end position="133"/>
    </location>
</feature>
<dbReference type="GO" id="GO:0000712">
    <property type="term" value="P:resolution of meiotic recombination intermediates"/>
    <property type="evidence" value="ECO:0007669"/>
    <property type="project" value="TreeGrafter"/>
</dbReference>
<evidence type="ECO:0000256" key="3">
    <source>
        <dbReference type="ARBA" id="ARBA00023125"/>
    </source>
</evidence>
<evidence type="ECO:0000256" key="2">
    <source>
        <dbReference type="ARBA" id="ARBA00022763"/>
    </source>
</evidence>
<keyword evidence="3" id="KW-0238">DNA-binding</keyword>
<evidence type="ECO:0000256" key="1">
    <source>
        <dbReference type="ARBA" id="ARBA00006612"/>
    </source>
</evidence>
<dbReference type="CDD" id="cd22919">
    <property type="entry name" value="HFD_CENP-S"/>
    <property type="match status" value="1"/>
</dbReference>
<evidence type="ECO:0000256" key="5">
    <source>
        <dbReference type="SAM" id="MobiDB-lite"/>
    </source>
</evidence>
<dbReference type="GO" id="GO:0071821">
    <property type="term" value="C:FANCM-MHF complex"/>
    <property type="evidence" value="ECO:0007669"/>
    <property type="project" value="InterPro"/>
</dbReference>
<evidence type="ECO:0000313" key="6">
    <source>
        <dbReference type="EMBL" id="KAF2639313.1"/>
    </source>
</evidence>
<dbReference type="Gene3D" id="1.10.20.10">
    <property type="entry name" value="Histone, subunit A"/>
    <property type="match status" value="1"/>
</dbReference>
<dbReference type="GO" id="GO:0003677">
    <property type="term" value="F:DNA binding"/>
    <property type="evidence" value="ECO:0007669"/>
    <property type="project" value="UniProtKB-KW"/>
</dbReference>